<name>A0A0V1DA46_TRIBR</name>
<dbReference type="AlphaFoldDB" id="A0A0V1DA46"/>
<comment type="caution">
    <text evidence="1">The sequence shown here is derived from an EMBL/GenBank/DDBJ whole genome shotgun (WGS) entry which is preliminary data.</text>
</comment>
<sequence length="72" mass="8154">MAPVSASLQHYSLYSCTLLFSNTLTKQPDEFPVQAAIAWKCFSLSLQIFMVKLSVALLCQLAERCDFNMLYL</sequence>
<keyword evidence="2" id="KW-1185">Reference proteome</keyword>
<evidence type="ECO:0000313" key="2">
    <source>
        <dbReference type="Proteomes" id="UP000054653"/>
    </source>
</evidence>
<protein>
    <submittedName>
        <fullName evidence="1">Uncharacterized protein</fullName>
    </submittedName>
</protein>
<evidence type="ECO:0000313" key="1">
    <source>
        <dbReference type="EMBL" id="KRY58296.1"/>
    </source>
</evidence>
<dbReference type="EMBL" id="JYDI01000022">
    <property type="protein sequence ID" value="KRY58296.1"/>
    <property type="molecule type" value="Genomic_DNA"/>
</dbReference>
<organism evidence="1 2">
    <name type="scientific">Trichinella britovi</name>
    <name type="common">Parasitic roundworm</name>
    <dbReference type="NCBI Taxonomy" id="45882"/>
    <lineage>
        <taxon>Eukaryota</taxon>
        <taxon>Metazoa</taxon>
        <taxon>Ecdysozoa</taxon>
        <taxon>Nematoda</taxon>
        <taxon>Enoplea</taxon>
        <taxon>Dorylaimia</taxon>
        <taxon>Trichinellida</taxon>
        <taxon>Trichinellidae</taxon>
        <taxon>Trichinella</taxon>
    </lineage>
</organism>
<accession>A0A0V1DA46</accession>
<gene>
    <name evidence="1" type="ORF">T03_3992</name>
</gene>
<reference evidence="1 2" key="1">
    <citation type="submission" date="2015-01" db="EMBL/GenBank/DDBJ databases">
        <title>Evolution of Trichinella species and genotypes.</title>
        <authorList>
            <person name="Korhonen P.K."/>
            <person name="Edoardo P."/>
            <person name="Giuseppe L.R."/>
            <person name="Gasser R.B."/>
        </authorList>
    </citation>
    <scope>NUCLEOTIDE SEQUENCE [LARGE SCALE GENOMIC DNA]</scope>
    <source>
        <strain evidence="1">ISS120</strain>
    </source>
</reference>
<dbReference type="Proteomes" id="UP000054653">
    <property type="component" value="Unassembled WGS sequence"/>
</dbReference>
<proteinExistence type="predicted"/>